<proteinExistence type="inferred from homology"/>
<dbReference type="GO" id="GO:0005524">
    <property type="term" value="F:ATP binding"/>
    <property type="evidence" value="ECO:0007669"/>
    <property type="project" value="UniProtKB-KW"/>
</dbReference>
<dbReference type="FunFam" id="3.40.50.300:FF:000218">
    <property type="entry name" value="Multidrug ABC transporter ATP-binding protein"/>
    <property type="match status" value="1"/>
</dbReference>
<dbReference type="EMBL" id="CP040396">
    <property type="protein sequence ID" value="QCT00978.1"/>
    <property type="molecule type" value="Genomic_DNA"/>
</dbReference>
<evidence type="ECO:0000256" key="7">
    <source>
        <dbReference type="ARBA" id="ARBA00023136"/>
    </source>
</evidence>
<dbReference type="GO" id="GO:0016887">
    <property type="term" value="F:ATP hydrolysis activity"/>
    <property type="evidence" value="ECO:0007669"/>
    <property type="project" value="InterPro"/>
</dbReference>
<keyword evidence="4" id="KW-0547">Nucleotide-binding</keyword>
<dbReference type="PROSITE" id="PS50929">
    <property type="entry name" value="ABC_TM1F"/>
    <property type="match status" value="1"/>
</dbReference>
<dbReference type="Pfam" id="PF00005">
    <property type="entry name" value="ABC_tran"/>
    <property type="match status" value="1"/>
</dbReference>
<dbReference type="KEGG" id="palo:E6C60_0252"/>
<dbReference type="InterPro" id="IPR011527">
    <property type="entry name" value="ABC1_TM_dom"/>
</dbReference>
<dbReference type="InterPro" id="IPR036640">
    <property type="entry name" value="ABC1_TM_sf"/>
</dbReference>
<feature type="transmembrane region" description="Helical" evidence="8">
    <location>
        <begin position="59"/>
        <end position="80"/>
    </location>
</feature>
<dbReference type="GO" id="GO:0015421">
    <property type="term" value="F:ABC-type oligopeptide transporter activity"/>
    <property type="evidence" value="ECO:0007669"/>
    <property type="project" value="TreeGrafter"/>
</dbReference>
<keyword evidence="5" id="KW-0067">ATP-binding</keyword>
<keyword evidence="3 8" id="KW-0812">Transmembrane</keyword>
<dbReference type="SUPFAM" id="SSF90123">
    <property type="entry name" value="ABC transporter transmembrane region"/>
    <property type="match status" value="1"/>
</dbReference>
<dbReference type="InterPro" id="IPR003439">
    <property type="entry name" value="ABC_transporter-like_ATP-bd"/>
</dbReference>
<accession>A0A4P8XFM9</accession>
<name>A0A4P8XFM9_9BACL</name>
<evidence type="ECO:0000256" key="3">
    <source>
        <dbReference type="ARBA" id="ARBA00022692"/>
    </source>
</evidence>
<dbReference type="CDD" id="cd07346">
    <property type="entry name" value="ABC_6TM_exporters"/>
    <property type="match status" value="1"/>
</dbReference>
<reference evidence="11 12" key="1">
    <citation type="submission" date="2019-05" db="EMBL/GenBank/DDBJ databases">
        <authorList>
            <person name="Chen C."/>
        </authorList>
    </citation>
    <scope>NUCLEOTIDE SEQUENCE [LARGE SCALE GENOMIC DNA]</scope>
    <source>
        <strain evidence="11 12">HB172198</strain>
    </source>
</reference>
<dbReference type="GO" id="GO:0005886">
    <property type="term" value="C:plasma membrane"/>
    <property type="evidence" value="ECO:0007669"/>
    <property type="project" value="UniProtKB-SubCell"/>
</dbReference>
<evidence type="ECO:0000313" key="12">
    <source>
        <dbReference type="Proteomes" id="UP000300879"/>
    </source>
</evidence>
<dbReference type="InterPro" id="IPR027417">
    <property type="entry name" value="P-loop_NTPase"/>
</dbReference>
<protein>
    <submittedName>
        <fullName evidence="11">ABC transporter related protein</fullName>
    </submittedName>
</protein>
<evidence type="ECO:0000256" key="4">
    <source>
        <dbReference type="ARBA" id="ARBA00022741"/>
    </source>
</evidence>
<evidence type="ECO:0000256" key="2">
    <source>
        <dbReference type="ARBA" id="ARBA00005417"/>
    </source>
</evidence>
<evidence type="ECO:0000259" key="9">
    <source>
        <dbReference type="PROSITE" id="PS50893"/>
    </source>
</evidence>
<dbReference type="InterPro" id="IPR017871">
    <property type="entry name" value="ABC_transporter-like_CS"/>
</dbReference>
<dbReference type="AlphaFoldDB" id="A0A4P8XFM9"/>
<feature type="domain" description="ABC transporter" evidence="9">
    <location>
        <begin position="333"/>
        <end position="569"/>
    </location>
</feature>
<sequence length="577" mass="64522">MKSSLAWIWPFIRRSKGWYLFGFVIMMAETAFSLGGTWVQKWIIDDVFIAGETEHALTYFVLLGVCLFAAPALFTATAMVHHRIGYALRITLGKLVMNHLYHLPLSHIQKERSARFTDYLVKDIYTVGGGVSYLMPKALQRVVSAVVIMIIIGSVSLTLLLSTTVLCLSFMALGRYLGEKVRSSSRQVADRKTALTVHMEEGIAATKEVVAFHREAWELERYQRLFKPYMEEVMKAGRLENKQMILSQPLKWSATLVVLAFGGYQVMQGTMSAGLLIVLWQYSSGLMDDFHMIFEHAMQGARLVGTIDRLKRITDVEKMADGSQAFTEPITSMELKKVSFSFQAEAGQPILQELDMTLKVGKKNAIVGASGGGKSTISKLLARFYEPEAGDIEVNGHSLSLLQRQDWSERVCIVLQEPYFFPESIRTNLTMGRAHISDEELMALCKAMYIDDFINSLPLGLDQEIGERGVMLSGGQRQRLSLVRALAARPEVLILDEATSALDLETERKIQRSLDTLREGLTTIVIAHRLSTIRNADVIFVIDKGALVEEGNHDILLAQDGLYRKLLRGEEEATGVA</sequence>
<evidence type="ECO:0000259" key="10">
    <source>
        <dbReference type="PROSITE" id="PS50929"/>
    </source>
</evidence>
<gene>
    <name evidence="11" type="ORF">E6C60_0252</name>
</gene>
<keyword evidence="7 8" id="KW-0472">Membrane</keyword>
<feature type="transmembrane region" description="Helical" evidence="8">
    <location>
        <begin position="20"/>
        <end position="39"/>
    </location>
</feature>
<keyword evidence="12" id="KW-1185">Reference proteome</keyword>
<dbReference type="InterPro" id="IPR039421">
    <property type="entry name" value="Type_1_exporter"/>
</dbReference>
<dbReference type="Gene3D" id="3.40.50.300">
    <property type="entry name" value="P-loop containing nucleotide triphosphate hydrolases"/>
    <property type="match status" value="1"/>
</dbReference>
<evidence type="ECO:0000256" key="8">
    <source>
        <dbReference type="SAM" id="Phobius"/>
    </source>
</evidence>
<dbReference type="OrthoDB" id="9770415at2"/>
<feature type="transmembrane region" description="Helical" evidence="8">
    <location>
        <begin position="142"/>
        <end position="173"/>
    </location>
</feature>
<evidence type="ECO:0000256" key="6">
    <source>
        <dbReference type="ARBA" id="ARBA00022989"/>
    </source>
</evidence>
<dbReference type="PANTHER" id="PTHR43394:SF1">
    <property type="entry name" value="ATP-BINDING CASSETTE SUB-FAMILY B MEMBER 10, MITOCHONDRIAL"/>
    <property type="match status" value="1"/>
</dbReference>
<comment type="subcellular location">
    <subcellularLocation>
        <location evidence="1">Cell membrane</location>
        <topology evidence="1">Multi-pass membrane protein</topology>
    </subcellularLocation>
</comment>
<dbReference type="Proteomes" id="UP000300879">
    <property type="component" value="Chromosome"/>
</dbReference>
<dbReference type="RefSeq" id="WP_138224105.1">
    <property type="nucleotide sequence ID" value="NZ_CP040396.1"/>
</dbReference>
<dbReference type="InterPro" id="IPR003593">
    <property type="entry name" value="AAA+_ATPase"/>
</dbReference>
<dbReference type="SUPFAM" id="SSF52540">
    <property type="entry name" value="P-loop containing nucleoside triphosphate hydrolases"/>
    <property type="match status" value="1"/>
</dbReference>
<feature type="domain" description="ABC transmembrane type-1" evidence="10">
    <location>
        <begin position="20"/>
        <end position="302"/>
    </location>
</feature>
<comment type="similarity">
    <text evidence="2">Belongs to the ABC transporter superfamily.</text>
</comment>
<evidence type="ECO:0000256" key="1">
    <source>
        <dbReference type="ARBA" id="ARBA00004651"/>
    </source>
</evidence>
<evidence type="ECO:0000256" key="5">
    <source>
        <dbReference type="ARBA" id="ARBA00022840"/>
    </source>
</evidence>
<dbReference type="PROSITE" id="PS00211">
    <property type="entry name" value="ABC_TRANSPORTER_1"/>
    <property type="match status" value="1"/>
</dbReference>
<dbReference type="Pfam" id="PF00664">
    <property type="entry name" value="ABC_membrane"/>
    <property type="match status" value="1"/>
</dbReference>
<dbReference type="PROSITE" id="PS50893">
    <property type="entry name" value="ABC_TRANSPORTER_2"/>
    <property type="match status" value="1"/>
</dbReference>
<dbReference type="SMART" id="SM00382">
    <property type="entry name" value="AAA"/>
    <property type="match status" value="1"/>
</dbReference>
<dbReference type="PANTHER" id="PTHR43394">
    <property type="entry name" value="ATP-DEPENDENT PERMEASE MDL1, MITOCHONDRIAL"/>
    <property type="match status" value="1"/>
</dbReference>
<evidence type="ECO:0000313" key="11">
    <source>
        <dbReference type="EMBL" id="QCT00978.1"/>
    </source>
</evidence>
<keyword evidence="6 8" id="KW-1133">Transmembrane helix</keyword>
<organism evidence="11 12">
    <name type="scientific">Paenibacillus algicola</name>
    <dbReference type="NCBI Taxonomy" id="2565926"/>
    <lineage>
        <taxon>Bacteria</taxon>
        <taxon>Bacillati</taxon>
        <taxon>Bacillota</taxon>
        <taxon>Bacilli</taxon>
        <taxon>Bacillales</taxon>
        <taxon>Paenibacillaceae</taxon>
        <taxon>Paenibacillus</taxon>
    </lineage>
</organism>
<dbReference type="Gene3D" id="1.20.1560.10">
    <property type="entry name" value="ABC transporter type 1, transmembrane domain"/>
    <property type="match status" value="1"/>
</dbReference>